<protein>
    <submittedName>
        <fullName evidence="1">Uncharacterized protein</fullName>
    </submittedName>
</protein>
<accession>A0A1R3R7X7</accession>
<proteinExistence type="predicted"/>
<dbReference type="EMBL" id="KV907516">
    <property type="protein sequence ID" value="OOF90563.1"/>
    <property type="molecule type" value="Genomic_DNA"/>
</dbReference>
<evidence type="ECO:0000313" key="2">
    <source>
        <dbReference type="Proteomes" id="UP000188318"/>
    </source>
</evidence>
<name>A0A1R3R7X7_ASPC5</name>
<organism evidence="1 2">
    <name type="scientific">Aspergillus carbonarius (strain ITEM 5010)</name>
    <dbReference type="NCBI Taxonomy" id="602072"/>
    <lineage>
        <taxon>Eukaryota</taxon>
        <taxon>Fungi</taxon>
        <taxon>Dikarya</taxon>
        <taxon>Ascomycota</taxon>
        <taxon>Pezizomycotina</taxon>
        <taxon>Eurotiomycetes</taxon>
        <taxon>Eurotiomycetidae</taxon>
        <taxon>Eurotiales</taxon>
        <taxon>Aspergillaceae</taxon>
        <taxon>Aspergillus</taxon>
        <taxon>Aspergillus subgen. Circumdati</taxon>
    </lineage>
</organism>
<dbReference type="VEuPathDB" id="FungiDB:ASPCADRAFT_135031"/>
<keyword evidence="2" id="KW-1185">Reference proteome</keyword>
<dbReference type="Proteomes" id="UP000188318">
    <property type="component" value="Unassembled WGS sequence"/>
</dbReference>
<dbReference type="AlphaFoldDB" id="A0A1R3R7X7"/>
<sequence length="147" mass="16423">MSPTLDLYIAIYNEGTCPEHWALYLDDGQPSHKTLLSAKTSGHGPPKSRLESRHTRTLYEQDEVISVGTIAAVHINMVYAIAGGLKITDVGIHRLNCMGYVKDFLDTLERNRIIVANVLYWTQKTYIRARMAKAKIDYAFPVGGLNG</sequence>
<reference evidence="2" key="1">
    <citation type="journal article" date="2017" name="Genome Biol.">
        <title>Comparative genomics reveals high biological diversity and specific adaptations in the industrially and medically important fungal genus Aspergillus.</title>
        <authorList>
            <person name="de Vries R.P."/>
            <person name="Riley R."/>
            <person name="Wiebenga A."/>
            <person name="Aguilar-Osorio G."/>
            <person name="Amillis S."/>
            <person name="Uchima C.A."/>
            <person name="Anderluh G."/>
            <person name="Asadollahi M."/>
            <person name="Askin M."/>
            <person name="Barry K."/>
            <person name="Battaglia E."/>
            <person name="Bayram O."/>
            <person name="Benocci T."/>
            <person name="Braus-Stromeyer S.A."/>
            <person name="Caldana C."/>
            <person name="Canovas D."/>
            <person name="Cerqueira G.C."/>
            <person name="Chen F."/>
            <person name="Chen W."/>
            <person name="Choi C."/>
            <person name="Clum A."/>
            <person name="Dos Santos R.A."/>
            <person name="Damasio A.R."/>
            <person name="Diallinas G."/>
            <person name="Emri T."/>
            <person name="Fekete E."/>
            <person name="Flipphi M."/>
            <person name="Freyberg S."/>
            <person name="Gallo A."/>
            <person name="Gournas C."/>
            <person name="Habgood R."/>
            <person name="Hainaut M."/>
            <person name="Harispe M.L."/>
            <person name="Henrissat B."/>
            <person name="Hilden K.S."/>
            <person name="Hope R."/>
            <person name="Hossain A."/>
            <person name="Karabika E."/>
            <person name="Karaffa L."/>
            <person name="Karanyi Z."/>
            <person name="Krasevec N."/>
            <person name="Kuo A."/>
            <person name="Kusch H."/>
            <person name="LaButti K."/>
            <person name="Lagendijk E.L."/>
            <person name="Lapidus A."/>
            <person name="Levasseur A."/>
            <person name="Lindquist E."/>
            <person name="Lipzen A."/>
            <person name="Logrieco A.F."/>
            <person name="MacCabe A."/>
            <person name="Maekelae M.R."/>
            <person name="Malavazi I."/>
            <person name="Melin P."/>
            <person name="Meyer V."/>
            <person name="Mielnichuk N."/>
            <person name="Miskei M."/>
            <person name="Molnar A.P."/>
            <person name="Mule G."/>
            <person name="Ngan C.Y."/>
            <person name="Orejas M."/>
            <person name="Orosz E."/>
            <person name="Ouedraogo J.P."/>
            <person name="Overkamp K.M."/>
            <person name="Park H.-S."/>
            <person name="Perrone G."/>
            <person name="Piumi F."/>
            <person name="Punt P.J."/>
            <person name="Ram A.F."/>
            <person name="Ramon A."/>
            <person name="Rauscher S."/>
            <person name="Record E."/>
            <person name="Riano-Pachon D.M."/>
            <person name="Robert V."/>
            <person name="Roehrig J."/>
            <person name="Ruller R."/>
            <person name="Salamov A."/>
            <person name="Salih N.S."/>
            <person name="Samson R.A."/>
            <person name="Sandor E."/>
            <person name="Sanguinetti M."/>
            <person name="Schuetze T."/>
            <person name="Sepcic K."/>
            <person name="Shelest E."/>
            <person name="Sherlock G."/>
            <person name="Sophianopoulou V."/>
            <person name="Squina F.M."/>
            <person name="Sun H."/>
            <person name="Susca A."/>
            <person name="Todd R.B."/>
            <person name="Tsang A."/>
            <person name="Unkles S.E."/>
            <person name="van de Wiele N."/>
            <person name="van Rossen-Uffink D."/>
            <person name="Oliveira J.V."/>
            <person name="Vesth T.C."/>
            <person name="Visser J."/>
            <person name="Yu J.-H."/>
            <person name="Zhou M."/>
            <person name="Andersen M.R."/>
            <person name="Archer D.B."/>
            <person name="Baker S.E."/>
            <person name="Benoit I."/>
            <person name="Brakhage A.A."/>
            <person name="Braus G.H."/>
            <person name="Fischer R."/>
            <person name="Frisvad J.C."/>
            <person name="Goldman G.H."/>
            <person name="Houbraken J."/>
            <person name="Oakley B."/>
            <person name="Pocsi I."/>
            <person name="Scazzocchio C."/>
            <person name="Seiboth B."/>
            <person name="vanKuyk P.A."/>
            <person name="Wortman J."/>
            <person name="Dyer P.S."/>
            <person name="Grigoriev I.V."/>
        </authorList>
    </citation>
    <scope>NUCLEOTIDE SEQUENCE [LARGE SCALE GENOMIC DNA]</scope>
    <source>
        <strain evidence="2">ITEM 5010</strain>
    </source>
</reference>
<dbReference type="OrthoDB" id="37659at2759"/>
<gene>
    <name evidence="1" type="ORF">ASPCADRAFT_135031</name>
</gene>
<evidence type="ECO:0000313" key="1">
    <source>
        <dbReference type="EMBL" id="OOF90563.1"/>
    </source>
</evidence>